<dbReference type="GO" id="GO:0016740">
    <property type="term" value="F:transferase activity"/>
    <property type="evidence" value="ECO:0007669"/>
    <property type="project" value="UniProtKB-KW"/>
</dbReference>
<gene>
    <name evidence="2" type="ORF">EGO51_09090</name>
</gene>
<reference evidence="2 3" key="1">
    <citation type="submission" date="2018-11" db="EMBL/GenBank/DDBJ databases">
        <title>Genomic analysis of Haloarcula hispanica CBA1121.</title>
        <authorList>
            <person name="Kim Y.B."/>
            <person name="Roh S.W."/>
        </authorList>
    </citation>
    <scope>NUCLEOTIDE SEQUENCE [LARGE SCALE GENOMIC DNA]</scope>
    <source>
        <strain evidence="2 3">CBA1121</strain>
    </source>
</reference>
<dbReference type="PANTHER" id="PTHR43685:SF11">
    <property type="entry name" value="GLYCOSYLTRANSFERASE TAGX-RELATED"/>
    <property type="match status" value="1"/>
</dbReference>
<feature type="domain" description="Glycosyltransferase 2-like" evidence="1">
    <location>
        <begin position="13"/>
        <end position="118"/>
    </location>
</feature>
<dbReference type="SUPFAM" id="SSF53448">
    <property type="entry name" value="Nucleotide-diphospho-sugar transferases"/>
    <property type="match status" value="1"/>
</dbReference>
<dbReference type="Proteomes" id="UP000326244">
    <property type="component" value="Unassembled WGS sequence"/>
</dbReference>
<proteinExistence type="predicted"/>
<accession>A0A5J5LKG7</accession>
<dbReference type="EMBL" id="RQWK01000001">
    <property type="protein sequence ID" value="KAA9409950.1"/>
    <property type="molecule type" value="Genomic_DNA"/>
</dbReference>
<protein>
    <submittedName>
        <fullName evidence="2">Glycosyltransferase</fullName>
    </submittedName>
</protein>
<comment type="caution">
    <text evidence="2">The sequence shown here is derived from an EMBL/GenBank/DDBJ whole genome shotgun (WGS) entry which is preliminary data.</text>
</comment>
<dbReference type="InterPro" id="IPR001173">
    <property type="entry name" value="Glyco_trans_2-like"/>
</dbReference>
<dbReference type="InterPro" id="IPR029044">
    <property type="entry name" value="Nucleotide-diphossugar_trans"/>
</dbReference>
<evidence type="ECO:0000313" key="2">
    <source>
        <dbReference type="EMBL" id="KAA9409950.1"/>
    </source>
</evidence>
<dbReference type="InterPro" id="IPR050834">
    <property type="entry name" value="Glycosyltransf_2"/>
</dbReference>
<dbReference type="PANTHER" id="PTHR43685">
    <property type="entry name" value="GLYCOSYLTRANSFERASE"/>
    <property type="match status" value="1"/>
</dbReference>
<sequence>MRSRQRENQPKVSVIVPTYKRNEELARAIESVVNQTYNDWELIVINDDPETDIGDILPADNRITHLQHEENKGAPVARNNGILESNGEYIALLDDDDKWKPIKLELQIDRLDQLGEDFGLIYTGRDIIQDSGNVETFIPDKEGWVHKDLLHQNFIPSETPLIRRECFSCVGLFDPAFQSEQDFDLWLRIANKYKIGAVHESLAVSYKNHENRISTNQERKYHGRKQLLRKHRSSFESNSIALSKQQRRVGLAAVRSGRTLEGATQLMCSFRRDPRNVSLLVYLTMCLFPYPMQERLFKFRDRIIQQYLS</sequence>
<dbReference type="AlphaFoldDB" id="A0A5J5LKG7"/>
<dbReference type="RefSeq" id="WP_151103445.1">
    <property type="nucleotide sequence ID" value="NZ_RQWK01000001.1"/>
</dbReference>
<evidence type="ECO:0000259" key="1">
    <source>
        <dbReference type="Pfam" id="PF00535"/>
    </source>
</evidence>
<organism evidence="2 3">
    <name type="scientific">Haloarcula hispanica</name>
    <dbReference type="NCBI Taxonomy" id="51589"/>
    <lineage>
        <taxon>Archaea</taxon>
        <taxon>Methanobacteriati</taxon>
        <taxon>Methanobacteriota</taxon>
        <taxon>Stenosarchaea group</taxon>
        <taxon>Halobacteria</taxon>
        <taxon>Halobacteriales</taxon>
        <taxon>Haloarculaceae</taxon>
        <taxon>Haloarcula</taxon>
    </lineage>
</organism>
<keyword evidence="2" id="KW-0808">Transferase</keyword>
<evidence type="ECO:0000313" key="3">
    <source>
        <dbReference type="Proteomes" id="UP000326244"/>
    </source>
</evidence>
<dbReference type="Gene3D" id="3.90.550.10">
    <property type="entry name" value="Spore Coat Polysaccharide Biosynthesis Protein SpsA, Chain A"/>
    <property type="match status" value="1"/>
</dbReference>
<name>A0A5J5LKG7_HALHI</name>
<dbReference type="Pfam" id="PF00535">
    <property type="entry name" value="Glycos_transf_2"/>
    <property type="match status" value="1"/>
</dbReference>